<keyword evidence="2" id="KW-1185">Reference proteome</keyword>
<comment type="caution">
    <text evidence="1">The sequence shown here is derived from an EMBL/GenBank/DDBJ whole genome shotgun (WGS) entry which is preliminary data.</text>
</comment>
<evidence type="ECO:0000313" key="1">
    <source>
        <dbReference type="EMBL" id="CAG9535180.1"/>
    </source>
</evidence>
<proteinExistence type="predicted"/>
<organism evidence="1 2">
    <name type="scientific">Cercopithifilaria johnstoni</name>
    <dbReference type="NCBI Taxonomy" id="2874296"/>
    <lineage>
        <taxon>Eukaryota</taxon>
        <taxon>Metazoa</taxon>
        <taxon>Ecdysozoa</taxon>
        <taxon>Nematoda</taxon>
        <taxon>Chromadorea</taxon>
        <taxon>Rhabditida</taxon>
        <taxon>Spirurina</taxon>
        <taxon>Spiruromorpha</taxon>
        <taxon>Filarioidea</taxon>
        <taxon>Onchocercidae</taxon>
        <taxon>Cercopithifilaria</taxon>
    </lineage>
</organism>
<dbReference type="EMBL" id="CAKAEH010001359">
    <property type="protein sequence ID" value="CAG9535180.1"/>
    <property type="molecule type" value="Genomic_DNA"/>
</dbReference>
<protein>
    <submittedName>
        <fullName evidence="1">Uncharacterized protein</fullName>
    </submittedName>
</protein>
<name>A0A8J2Q0H6_9BILA</name>
<sequence length="71" mass="7411">MIGDADDDGGGDGDGNGDCDGGGDCDGDDYCLLKTLPCIVQHPILLSSTPYRQNCLDDQQLFPSSSSIITE</sequence>
<evidence type="ECO:0000313" key="2">
    <source>
        <dbReference type="Proteomes" id="UP000746747"/>
    </source>
</evidence>
<accession>A0A8J2Q0H6</accession>
<reference evidence="1" key="1">
    <citation type="submission" date="2021-09" db="EMBL/GenBank/DDBJ databases">
        <authorList>
            <consortium name="Pathogen Informatics"/>
        </authorList>
    </citation>
    <scope>NUCLEOTIDE SEQUENCE</scope>
</reference>
<gene>
    <name evidence="1" type="ORF">CJOHNSTONI_LOCUS5246</name>
</gene>
<dbReference type="AlphaFoldDB" id="A0A8J2Q0H6"/>
<dbReference type="Proteomes" id="UP000746747">
    <property type="component" value="Unassembled WGS sequence"/>
</dbReference>